<protein>
    <submittedName>
        <fullName evidence="1">Uncharacterized protein</fullName>
    </submittedName>
</protein>
<dbReference type="EMBL" id="MFMT01000035">
    <property type="protein sequence ID" value="OGG87921.1"/>
    <property type="molecule type" value="Genomic_DNA"/>
</dbReference>
<sequence length="587" mass="66910">MLEALKQFWSYGHESYAEDRVPTFYLNALRKIKETPNANYLLSVRAREILSMLEQSEDFPAEARDLKPFELSKGMYASTQVREGVTVVPEDANADVSKAIEEFDANEEQITPPQWMVDEAIANGESWVSWQPPQDLMRNREHLFNEMHQYATVPIDEQFGDFPNLESAKKDEMMFDYEYLVSRPVREMIQREFDFELKDLSIKEQFYFLNYLKKITVTNADTMKHFTQLYGVDGMRTFLSLERGDESLGNNIVAFGLHDEVAGPVFQYYSELLSSAERAEALVKKVSDCEGEACAELANQVRENIINRAQKDLEKAVRAHDPSEVFAQIENYVAAAKEYVALLQEVGAGKIEHVNSSELSNDEQSRMKTLLKANYDKAYPEPENEDFKAAVASSLEKSFSNPDTSFRVLRDNGKIVSYNRFDTLRDFTGKEVLYFGSFNADPAYSGVGGVMLEETIKDQLETGRPMMAHCDPTQAITRKYIEDGFVATDFYELAGKPSFEIWRSKDSSPQLESKRRSVEELLELVDESGSMVVREKSESETYPELQNSMGLTRFFTHGGKTYLVFETLPGTLKGEFIPPPEEQKEAA</sequence>
<dbReference type="Proteomes" id="UP000179230">
    <property type="component" value="Unassembled WGS sequence"/>
</dbReference>
<comment type="caution">
    <text evidence="1">The sequence shown here is derived from an EMBL/GenBank/DDBJ whole genome shotgun (WGS) entry which is preliminary data.</text>
</comment>
<reference evidence="1 2" key="1">
    <citation type="journal article" date="2016" name="Nat. Commun.">
        <title>Thousands of microbial genomes shed light on interconnected biogeochemical processes in an aquifer system.</title>
        <authorList>
            <person name="Anantharaman K."/>
            <person name="Brown C.T."/>
            <person name="Hug L.A."/>
            <person name="Sharon I."/>
            <person name="Castelle C.J."/>
            <person name="Probst A.J."/>
            <person name="Thomas B.C."/>
            <person name="Singh A."/>
            <person name="Wilkins M.J."/>
            <person name="Karaoz U."/>
            <person name="Brodie E.L."/>
            <person name="Williams K.H."/>
            <person name="Hubbard S.S."/>
            <person name="Banfield J.F."/>
        </authorList>
    </citation>
    <scope>NUCLEOTIDE SEQUENCE [LARGE SCALE GENOMIC DNA]</scope>
</reference>
<evidence type="ECO:0000313" key="2">
    <source>
        <dbReference type="Proteomes" id="UP000179230"/>
    </source>
</evidence>
<name>A0A1F6FPX3_9BACT</name>
<organism evidence="1 2">
    <name type="scientific">Candidatus Kaiserbacteria bacterium RIFOXYD1_FULL_42_15</name>
    <dbReference type="NCBI Taxonomy" id="1798532"/>
    <lineage>
        <taxon>Bacteria</taxon>
        <taxon>Candidatus Kaiseribacteriota</taxon>
    </lineage>
</organism>
<gene>
    <name evidence="1" type="ORF">A2592_01515</name>
</gene>
<accession>A0A1F6FPX3</accession>
<dbReference type="AlphaFoldDB" id="A0A1F6FPX3"/>
<proteinExistence type="predicted"/>
<evidence type="ECO:0000313" key="1">
    <source>
        <dbReference type="EMBL" id="OGG87921.1"/>
    </source>
</evidence>